<dbReference type="GO" id="GO:0016887">
    <property type="term" value="F:ATP hydrolysis activity"/>
    <property type="evidence" value="ECO:0007669"/>
    <property type="project" value="InterPro"/>
</dbReference>
<evidence type="ECO:0000259" key="5">
    <source>
        <dbReference type="SMART" id="SM00382"/>
    </source>
</evidence>
<evidence type="ECO:0000256" key="4">
    <source>
        <dbReference type="SAM" id="MobiDB-lite"/>
    </source>
</evidence>
<dbReference type="AlphaFoldDB" id="A0A3P5XQ42"/>
<protein>
    <submittedName>
        <fullName evidence="6">Replication-associated recombination protein A</fullName>
    </submittedName>
</protein>
<dbReference type="SUPFAM" id="SSF48019">
    <property type="entry name" value="post-AAA+ oligomerization domain-like"/>
    <property type="match status" value="1"/>
</dbReference>
<accession>A0A3P5XQ42</accession>
<dbReference type="FunFam" id="1.10.3710.10:FF:000003">
    <property type="entry name" value="ATPase, AAA family protein"/>
    <property type="match status" value="1"/>
</dbReference>
<dbReference type="CDD" id="cd18139">
    <property type="entry name" value="HLD_clamp_RarA"/>
    <property type="match status" value="1"/>
</dbReference>
<dbReference type="GO" id="GO:0008047">
    <property type="term" value="F:enzyme activator activity"/>
    <property type="evidence" value="ECO:0007669"/>
    <property type="project" value="TreeGrafter"/>
</dbReference>
<feature type="compositionally biased region" description="Acidic residues" evidence="4">
    <location>
        <begin position="1"/>
        <end position="15"/>
    </location>
</feature>
<dbReference type="Gene3D" id="1.20.272.10">
    <property type="match status" value="1"/>
</dbReference>
<comment type="similarity">
    <text evidence="1">Belongs to the AAA ATPase family. RarA/MGS1/WRNIP1 subfamily.</text>
</comment>
<keyword evidence="3" id="KW-0067">ATP-binding</keyword>
<dbReference type="GO" id="GO:0006261">
    <property type="term" value="P:DNA-templated DNA replication"/>
    <property type="evidence" value="ECO:0007669"/>
    <property type="project" value="TreeGrafter"/>
</dbReference>
<feature type="domain" description="AAA+ ATPase" evidence="5">
    <location>
        <begin position="76"/>
        <end position="193"/>
    </location>
</feature>
<keyword evidence="2" id="KW-0547">Nucleotide-binding</keyword>
<dbReference type="InterPro" id="IPR032423">
    <property type="entry name" value="AAA_assoc_2"/>
</dbReference>
<dbReference type="PANTHER" id="PTHR13779:SF7">
    <property type="entry name" value="ATPASE WRNIP1"/>
    <property type="match status" value="1"/>
</dbReference>
<sequence length="470" mass="50047">MDDLFGQQPDDDDDTSVPASGHSNAAAPGRVQPRSPLAVRMRPKNLDEVVGQQHLLGQGSPLRQLAAGTNATGPAGPSSLILWGPPGTGKTTLAHVIARGTGRKFVELSAITAGVKDVRRVMDEALTARDLYKTTTVLFLDEIHRFNKAQQDALLPGVENRWVVLVAATTENPSFSVVSPLLSRSLLLTLKPLTDADVEALLLRAVEDHRGLDSAVELSTEALAHLVRLSGGDARRALTALEAAAGVAFGDAEDTDHGPVQVELKHTERALDVAAVRYDRAGDQHYDVASAFIKSIRGSDVDAALHYLARMLEAGEDPRFVARRIVISAAEDVGMADPTALQTAVAAAQAVQLIGMPEGRIVLAEAVVHLATAPKSNAAYMGLNKAVADVRAGLGNGIPAHLRDAHYPGSKQLGHGQGYKYAHDAPHSVAAQQYPPDDLVGRDYYEPTANGAEREISTRLERLRKIVRGT</sequence>
<evidence type="ECO:0000256" key="2">
    <source>
        <dbReference type="ARBA" id="ARBA00022741"/>
    </source>
</evidence>
<dbReference type="SMART" id="SM00382">
    <property type="entry name" value="AAA"/>
    <property type="match status" value="1"/>
</dbReference>
<dbReference type="Pfam" id="PF00004">
    <property type="entry name" value="AAA"/>
    <property type="match status" value="1"/>
</dbReference>
<evidence type="ECO:0000313" key="7">
    <source>
        <dbReference type="Proteomes" id="UP000280861"/>
    </source>
</evidence>
<dbReference type="InterPro" id="IPR008921">
    <property type="entry name" value="DNA_pol3_clamp-load_cplx_C"/>
</dbReference>
<dbReference type="FunFam" id="1.20.272.10:FF:000001">
    <property type="entry name" value="Putative AAA family ATPase"/>
    <property type="match status" value="1"/>
</dbReference>
<dbReference type="Proteomes" id="UP000280861">
    <property type="component" value="Unassembled WGS sequence"/>
</dbReference>
<dbReference type="GO" id="GO:0003677">
    <property type="term" value="F:DNA binding"/>
    <property type="evidence" value="ECO:0007669"/>
    <property type="project" value="InterPro"/>
</dbReference>
<evidence type="ECO:0000313" key="6">
    <source>
        <dbReference type="EMBL" id="VDC30941.1"/>
    </source>
</evidence>
<dbReference type="InterPro" id="IPR003593">
    <property type="entry name" value="AAA+_ATPase"/>
</dbReference>
<reference evidence="6 7" key="1">
    <citation type="submission" date="2018-11" db="EMBL/GenBank/DDBJ databases">
        <authorList>
            <person name="Criscuolo A."/>
        </authorList>
    </citation>
    <scope>NUCLEOTIDE SEQUENCE [LARGE SCALE GENOMIC DNA]</scope>
    <source>
        <strain evidence="6">AT11b</strain>
    </source>
</reference>
<dbReference type="OrthoDB" id="9778364at2"/>
<dbReference type="Gene3D" id="3.40.50.300">
    <property type="entry name" value="P-loop containing nucleotide triphosphate hydrolases"/>
    <property type="match status" value="1"/>
</dbReference>
<keyword evidence="7" id="KW-1185">Reference proteome</keyword>
<dbReference type="RefSeq" id="WP_124092777.1">
    <property type="nucleotide sequence ID" value="NZ_CBCRYA010000001.1"/>
</dbReference>
<dbReference type="EMBL" id="UXAU01000038">
    <property type="protein sequence ID" value="VDC30941.1"/>
    <property type="molecule type" value="Genomic_DNA"/>
</dbReference>
<dbReference type="Pfam" id="PF12002">
    <property type="entry name" value="MgsA_C"/>
    <property type="match status" value="1"/>
</dbReference>
<evidence type="ECO:0000256" key="3">
    <source>
        <dbReference type="ARBA" id="ARBA00022840"/>
    </source>
</evidence>
<dbReference type="FunFam" id="3.40.50.300:FF:000345">
    <property type="entry name" value="AAA family ATPase"/>
    <property type="match status" value="1"/>
</dbReference>
<dbReference type="InterPro" id="IPR021886">
    <property type="entry name" value="MgsA_C"/>
</dbReference>
<proteinExistence type="inferred from homology"/>
<dbReference type="SUPFAM" id="SSF52540">
    <property type="entry name" value="P-loop containing nucleoside triphosphate hydrolases"/>
    <property type="match status" value="1"/>
</dbReference>
<dbReference type="InterPro" id="IPR027417">
    <property type="entry name" value="P-loop_NTPase"/>
</dbReference>
<dbReference type="GO" id="GO:0000731">
    <property type="term" value="P:DNA synthesis involved in DNA repair"/>
    <property type="evidence" value="ECO:0007669"/>
    <property type="project" value="TreeGrafter"/>
</dbReference>
<dbReference type="Pfam" id="PF16193">
    <property type="entry name" value="AAA_assoc_2"/>
    <property type="match status" value="1"/>
</dbReference>
<dbReference type="Gene3D" id="1.10.3710.10">
    <property type="entry name" value="DNA polymerase III clamp loader subunits, C-terminal domain"/>
    <property type="match status" value="1"/>
</dbReference>
<name>A0A3P5XQ42_9MICC</name>
<dbReference type="Gene3D" id="1.10.8.60">
    <property type="match status" value="1"/>
</dbReference>
<dbReference type="GO" id="GO:0017116">
    <property type="term" value="F:single-stranded DNA helicase activity"/>
    <property type="evidence" value="ECO:0007669"/>
    <property type="project" value="TreeGrafter"/>
</dbReference>
<dbReference type="InterPro" id="IPR003959">
    <property type="entry name" value="ATPase_AAA_core"/>
</dbReference>
<dbReference type="PANTHER" id="PTHR13779">
    <property type="entry name" value="WERNER HELICASE-INTERACTING PROTEIN 1 FAMILY MEMBER"/>
    <property type="match status" value="1"/>
</dbReference>
<gene>
    <name evidence="6" type="primary">rarA</name>
    <name evidence="6" type="ORF">PSET11_02667</name>
</gene>
<dbReference type="GO" id="GO:0005524">
    <property type="term" value="F:ATP binding"/>
    <property type="evidence" value="ECO:0007669"/>
    <property type="project" value="UniProtKB-KW"/>
</dbReference>
<dbReference type="CDD" id="cd00009">
    <property type="entry name" value="AAA"/>
    <property type="match status" value="1"/>
</dbReference>
<feature type="region of interest" description="Disordered" evidence="4">
    <location>
        <begin position="1"/>
        <end position="36"/>
    </location>
</feature>
<evidence type="ECO:0000256" key="1">
    <source>
        <dbReference type="ARBA" id="ARBA00008959"/>
    </source>
</evidence>
<organism evidence="6 7">
    <name type="scientific">Arthrobacter ulcerisalmonis</name>
    <dbReference type="NCBI Taxonomy" id="2483813"/>
    <lineage>
        <taxon>Bacteria</taxon>
        <taxon>Bacillati</taxon>
        <taxon>Actinomycetota</taxon>
        <taxon>Actinomycetes</taxon>
        <taxon>Micrococcales</taxon>
        <taxon>Micrococcaceae</taxon>
        <taxon>Arthrobacter</taxon>
    </lineage>
</organism>
<dbReference type="InterPro" id="IPR051314">
    <property type="entry name" value="AAA_ATPase_RarA/MGS1/WRNIP1"/>
</dbReference>